<dbReference type="AlphaFoldDB" id="A0A0J6VBW4"/>
<dbReference type="PANTHER" id="PTHR24321:SF8">
    <property type="entry name" value="ESTRADIOL 17-BETA-DEHYDROGENASE 8-RELATED"/>
    <property type="match status" value="1"/>
</dbReference>
<gene>
    <name evidence="4" type="ORF">MOBUDSM44075_05437</name>
</gene>
<dbReference type="InterPro" id="IPR023985">
    <property type="entry name" value="SDR_subfam_1"/>
</dbReference>
<dbReference type="RefSeq" id="WP_048425337.1">
    <property type="nucleotide sequence ID" value="NZ_JYNU01000058.1"/>
</dbReference>
<dbReference type="PRINTS" id="PR00081">
    <property type="entry name" value="GDHRDH"/>
</dbReference>
<dbReference type="GO" id="GO:0016491">
    <property type="term" value="F:oxidoreductase activity"/>
    <property type="evidence" value="ECO:0007669"/>
    <property type="project" value="UniProtKB-KW"/>
</dbReference>
<dbReference type="PANTHER" id="PTHR24321">
    <property type="entry name" value="DEHYDROGENASES, SHORT CHAIN"/>
    <property type="match status" value="1"/>
</dbReference>
<sequence>MATQQPDGPFVDRVVFITGAARGQGREHAVRFAEAGADIIAVDLCEQLDSVAYPMATPGDLAETVALVEKTGRRIVAEHCDVRDRDRMGAVVARGVDELGRLDFVLANAGIMPAPGEQGREIGAYTDAVDIMLNGVYFTVDAALPALLANPDGGAIVITSSAAGLKAVSTDLATMTHGAAGYTAAKHGVVGLMRHFATSLAARNIRVNSVHPGGVATPMVINEAMAQFVTDNPSFGESQMPLMTLPMMEPASVTDAIMFLCGPSGRYITGVALPIDAGLQLR</sequence>
<dbReference type="Gene3D" id="3.40.50.720">
    <property type="entry name" value="NAD(P)-binding Rossmann-like Domain"/>
    <property type="match status" value="1"/>
</dbReference>
<dbReference type="PROSITE" id="PS00061">
    <property type="entry name" value="ADH_SHORT"/>
    <property type="match status" value="1"/>
</dbReference>
<reference evidence="4 5" key="1">
    <citation type="journal article" date="2015" name="Genome Biol. Evol.">
        <title>Characterization of Three Mycobacterium spp. with Potential Use in Bioremediation by Genome Sequencing and Comparative Genomics.</title>
        <authorList>
            <person name="Das S."/>
            <person name="Pettersson B.M."/>
            <person name="Behra P.R."/>
            <person name="Ramesh M."/>
            <person name="Dasgupta S."/>
            <person name="Bhattacharya A."/>
            <person name="Kirsebom L.A."/>
        </authorList>
    </citation>
    <scope>NUCLEOTIDE SEQUENCE [LARGE SCALE GENOMIC DNA]</scope>
    <source>
        <strain evidence="4 5">DSM 44075</strain>
    </source>
</reference>
<dbReference type="InterPro" id="IPR036291">
    <property type="entry name" value="NAD(P)-bd_dom_sf"/>
</dbReference>
<evidence type="ECO:0000256" key="2">
    <source>
        <dbReference type="ARBA" id="ARBA00023002"/>
    </source>
</evidence>
<dbReference type="EMBL" id="JYNU01000058">
    <property type="protein sequence ID" value="KMO68435.1"/>
    <property type="molecule type" value="Genomic_DNA"/>
</dbReference>
<accession>A0A0J6VBW4</accession>
<dbReference type="Proteomes" id="UP000036313">
    <property type="component" value="Unassembled WGS sequence"/>
</dbReference>
<evidence type="ECO:0000256" key="1">
    <source>
        <dbReference type="ARBA" id="ARBA00006484"/>
    </source>
</evidence>
<protein>
    <submittedName>
        <fullName evidence="4">Putative short-chain type dehydrogenase/reductase</fullName>
        <ecNumber evidence="4">1.1.1.-</ecNumber>
    </submittedName>
</protein>
<dbReference type="NCBIfam" id="NF009467">
    <property type="entry name" value="PRK12826.1-3"/>
    <property type="match status" value="1"/>
</dbReference>
<name>A0A0J6VBW4_9MYCO</name>
<keyword evidence="2 4" id="KW-0560">Oxidoreductase</keyword>
<evidence type="ECO:0000313" key="5">
    <source>
        <dbReference type="Proteomes" id="UP000036313"/>
    </source>
</evidence>
<evidence type="ECO:0000256" key="3">
    <source>
        <dbReference type="ARBA" id="ARBA00023027"/>
    </source>
</evidence>
<proteinExistence type="inferred from homology"/>
<dbReference type="EC" id="1.1.1.-" evidence="4"/>
<dbReference type="InterPro" id="IPR020904">
    <property type="entry name" value="Sc_DH/Rdtase_CS"/>
</dbReference>
<keyword evidence="3" id="KW-0520">NAD</keyword>
<organism evidence="4 5">
    <name type="scientific">Mycolicibacterium obuense</name>
    <dbReference type="NCBI Taxonomy" id="1807"/>
    <lineage>
        <taxon>Bacteria</taxon>
        <taxon>Bacillati</taxon>
        <taxon>Actinomycetota</taxon>
        <taxon>Actinomycetes</taxon>
        <taxon>Mycobacteriales</taxon>
        <taxon>Mycobacteriaceae</taxon>
        <taxon>Mycolicibacterium</taxon>
    </lineage>
</organism>
<dbReference type="Pfam" id="PF13561">
    <property type="entry name" value="adh_short_C2"/>
    <property type="match status" value="1"/>
</dbReference>
<dbReference type="InterPro" id="IPR002347">
    <property type="entry name" value="SDR_fam"/>
</dbReference>
<dbReference type="PRINTS" id="PR00080">
    <property type="entry name" value="SDRFAMILY"/>
</dbReference>
<comment type="caution">
    <text evidence="4">The sequence shown here is derived from an EMBL/GenBank/DDBJ whole genome shotgun (WGS) entry which is preliminary data.</text>
</comment>
<dbReference type="NCBIfam" id="TIGR03971">
    <property type="entry name" value="SDR_subfam_1"/>
    <property type="match status" value="1"/>
</dbReference>
<evidence type="ECO:0000313" key="4">
    <source>
        <dbReference type="EMBL" id="KMO68435.1"/>
    </source>
</evidence>
<dbReference type="SUPFAM" id="SSF51735">
    <property type="entry name" value="NAD(P)-binding Rossmann-fold domains"/>
    <property type="match status" value="1"/>
</dbReference>
<dbReference type="FunFam" id="3.40.50.720:FF:000084">
    <property type="entry name" value="Short-chain dehydrogenase reductase"/>
    <property type="match status" value="1"/>
</dbReference>
<dbReference type="PATRIC" id="fig|1807.14.peg.5482"/>
<dbReference type="CDD" id="cd05233">
    <property type="entry name" value="SDR_c"/>
    <property type="match status" value="1"/>
</dbReference>
<comment type="similarity">
    <text evidence="1">Belongs to the short-chain dehydrogenases/reductases (SDR) family.</text>
</comment>